<evidence type="ECO:0000256" key="3">
    <source>
        <dbReference type="ARBA" id="ARBA00022452"/>
    </source>
</evidence>
<dbReference type="RefSeq" id="WP_106000034.1">
    <property type="nucleotide sequence ID" value="NZ_CM009578.1"/>
</dbReference>
<dbReference type="PROSITE" id="PS52016">
    <property type="entry name" value="TONB_DEPENDENT_REC_3"/>
    <property type="match status" value="1"/>
</dbReference>
<dbReference type="GO" id="GO:0006826">
    <property type="term" value="P:iron ion transport"/>
    <property type="evidence" value="ECO:0007669"/>
    <property type="project" value="UniProtKB-KW"/>
</dbReference>
<evidence type="ECO:0000313" key="15">
    <source>
        <dbReference type="Proteomes" id="UP000238954"/>
    </source>
</evidence>
<keyword evidence="12" id="KW-0732">Signal</keyword>
<dbReference type="EMBL" id="PHFW01000003">
    <property type="protein sequence ID" value="PQM26665.1"/>
    <property type="molecule type" value="Genomic_DNA"/>
</dbReference>
<keyword evidence="3 11" id="KW-1134">Transmembrane beta strand</keyword>
<dbReference type="PANTHER" id="PTHR32552">
    <property type="entry name" value="FERRICHROME IRON RECEPTOR-RELATED"/>
    <property type="match status" value="1"/>
</dbReference>
<sequence>MLKMAFLCSTAAVVAMCGFFPSSANAQEAETTPQPAADAGDSIIVTARRRNESLVDVPIAISAISADTIRSRGITDVTSVAQMTPGLQFDKGASPADVRPSLRGIALIEGRSNIAIIVDGIDVTGVSLNTLVGGGGSQTAAALMDLERIEVVKGPQTVYFGRSAFAGAIQFISKAPEFTTGGSVSGAIGDYGRRELTAHITGPIIGDTVAGKLSATYRNFGCGSACKKGSDSLLVQVR</sequence>
<comment type="similarity">
    <text evidence="11">Belongs to the TonB-dependent receptor family.</text>
</comment>
<name>A0A2S8B2M9_9SPHN</name>
<keyword evidence="4" id="KW-0410">Iron transport</keyword>
<dbReference type="SUPFAM" id="SSF56935">
    <property type="entry name" value="Porins"/>
    <property type="match status" value="1"/>
</dbReference>
<evidence type="ECO:0000256" key="7">
    <source>
        <dbReference type="ARBA" id="ARBA00023065"/>
    </source>
</evidence>
<dbReference type="InterPro" id="IPR039426">
    <property type="entry name" value="TonB-dep_rcpt-like"/>
</dbReference>
<feature type="chain" id="PRO_5015636508" description="TonB-dependent receptor plug domain-containing protein" evidence="12">
    <location>
        <begin position="27"/>
        <end position="238"/>
    </location>
</feature>
<evidence type="ECO:0000256" key="4">
    <source>
        <dbReference type="ARBA" id="ARBA00022496"/>
    </source>
</evidence>
<keyword evidence="10 11" id="KW-0998">Cell outer membrane</keyword>
<keyword evidence="15" id="KW-1185">Reference proteome</keyword>
<evidence type="ECO:0000256" key="10">
    <source>
        <dbReference type="ARBA" id="ARBA00023237"/>
    </source>
</evidence>
<feature type="domain" description="TonB-dependent receptor plug" evidence="13">
    <location>
        <begin position="54"/>
        <end position="168"/>
    </location>
</feature>
<evidence type="ECO:0000256" key="8">
    <source>
        <dbReference type="ARBA" id="ARBA00023077"/>
    </source>
</evidence>
<dbReference type="Proteomes" id="UP000238954">
    <property type="component" value="Chromosome"/>
</dbReference>
<dbReference type="InterPro" id="IPR036942">
    <property type="entry name" value="Beta-barrel_TonB_sf"/>
</dbReference>
<protein>
    <recommendedName>
        <fullName evidence="13">TonB-dependent receptor plug domain-containing protein</fullName>
    </recommendedName>
</protein>
<comment type="subcellular location">
    <subcellularLocation>
        <location evidence="1 11">Cell outer membrane</location>
        <topology evidence="1 11">Multi-pass membrane protein</topology>
    </subcellularLocation>
</comment>
<evidence type="ECO:0000256" key="6">
    <source>
        <dbReference type="ARBA" id="ARBA00023004"/>
    </source>
</evidence>
<keyword evidence="2 11" id="KW-0813">Transport</keyword>
<gene>
    <name evidence="14" type="ORF">CVO77_16805</name>
</gene>
<dbReference type="GO" id="GO:0009279">
    <property type="term" value="C:cell outer membrane"/>
    <property type="evidence" value="ECO:0007669"/>
    <property type="project" value="UniProtKB-SubCell"/>
</dbReference>
<keyword evidence="6" id="KW-0408">Iron</keyword>
<dbReference type="AlphaFoldDB" id="A0A2S8B2M9"/>
<comment type="caution">
    <text evidence="14">The sequence shown here is derived from an EMBL/GenBank/DDBJ whole genome shotgun (WGS) entry which is preliminary data.</text>
</comment>
<dbReference type="Gene3D" id="2.40.170.20">
    <property type="entry name" value="TonB-dependent receptor, beta-barrel domain"/>
    <property type="match status" value="1"/>
</dbReference>
<keyword evidence="8" id="KW-0798">TonB box</keyword>
<evidence type="ECO:0000256" key="12">
    <source>
        <dbReference type="SAM" id="SignalP"/>
    </source>
</evidence>
<dbReference type="PANTHER" id="PTHR32552:SF81">
    <property type="entry name" value="TONB-DEPENDENT OUTER MEMBRANE RECEPTOR"/>
    <property type="match status" value="1"/>
</dbReference>
<dbReference type="Pfam" id="PF07715">
    <property type="entry name" value="Plug"/>
    <property type="match status" value="1"/>
</dbReference>
<reference evidence="15" key="1">
    <citation type="submission" date="2017-11" db="EMBL/GenBank/DDBJ databases">
        <title>The complete genome sequence of Sphingopyxis pomeranensis sp. nov. strain WS5A3p.</title>
        <authorList>
            <person name="Kaminski M.A."/>
        </authorList>
    </citation>
    <scope>NUCLEOTIDE SEQUENCE [LARGE SCALE GENOMIC DNA]</scope>
    <source>
        <strain evidence="15">WS5A3p</strain>
    </source>
</reference>
<evidence type="ECO:0000256" key="11">
    <source>
        <dbReference type="PROSITE-ProRule" id="PRU01360"/>
    </source>
</evidence>
<evidence type="ECO:0000256" key="2">
    <source>
        <dbReference type="ARBA" id="ARBA00022448"/>
    </source>
</evidence>
<dbReference type="OrthoDB" id="9796221at2"/>
<evidence type="ECO:0000256" key="5">
    <source>
        <dbReference type="ARBA" id="ARBA00022692"/>
    </source>
</evidence>
<dbReference type="InterPro" id="IPR012910">
    <property type="entry name" value="Plug_dom"/>
</dbReference>
<proteinExistence type="inferred from homology"/>
<organism evidence="14 15">
    <name type="scientific">Sphingopyxis lindanitolerans</name>
    <dbReference type="NCBI Taxonomy" id="2054227"/>
    <lineage>
        <taxon>Bacteria</taxon>
        <taxon>Pseudomonadati</taxon>
        <taxon>Pseudomonadota</taxon>
        <taxon>Alphaproteobacteria</taxon>
        <taxon>Sphingomonadales</taxon>
        <taxon>Sphingomonadaceae</taxon>
        <taxon>Sphingopyxis</taxon>
    </lineage>
</organism>
<keyword evidence="7" id="KW-0406">Ion transport</keyword>
<evidence type="ECO:0000256" key="1">
    <source>
        <dbReference type="ARBA" id="ARBA00004571"/>
    </source>
</evidence>
<keyword evidence="9 11" id="KW-0472">Membrane</keyword>
<keyword evidence="5 11" id="KW-0812">Transmembrane</keyword>
<accession>A0A2S8B2M9</accession>
<evidence type="ECO:0000259" key="13">
    <source>
        <dbReference type="Pfam" id="PF07715"/>
    </source>
</evidence>
<evidence type="ECO:0000256" key="9">
    <source>
        <dbReference type="ARBA" id="ARBA00023136"/>
    </source>
</evidence>
<feature type="signal peptide" evidence="12">
    <location>
        <begin position="1"/>
        <end position="26"/>
    </location>
</feature>
<evidence type="ECO:0000313" key="14">
    <source>
        <dbReference type="EMBL" id="PQM26665.1"/>
    </source>
</evidence>